<dbReference type="Proteomes" id="UP000799440">
    <property type="component" value="Unassembled WGS sequence"/>
</dbReference>
<feature type="region of interest" description="Disordered" evidence="1">
    <location>
        <begin position="1"/>
        <end position="125"/>
    </location>
</feature>
<proteinExistence type="predicted"/>
<feature type="compositionally biased region" description="Acidic residues" evidence="1">
    <location>
        <begin position="457"/>
        <end position="466"/>
    </location>
</feature>
<feature type="compositionally biased region" description="Low complexity" evidence="1">
    <location>
        <begin position="194"/>
        <end position="203"/>
    </location>
</feature>
<feature type="region of interest" description="Disordered" evidence="1">
    <location>
        <begin position="193"/>
        <end position="212"/>
    </location>
</feature>
<feature type="compositionally biased region" description="Acidic residues" evidence="1">
    <location>
        <begin position="416"/>
        <end position="434"/>
    </location>
</feature>
<feature type="region of interest" description="Disordered" evidence="1">
    <location>
        <begin position="138"/>
        <end position="175"/>
    </location>
</feature>
<sequence length="544" mass="60287">MMADSRPDIVQTDASIPSVDSQQQIQSTSLMSVSPEQTSFSSKKDITEAPSSATACKKNATEEPSSSNETELMKNSPGMGASSAGQPPAENDDSANEPGIAGNSASPDTSIFTLQPTKTTKKPRVPIADLFSPWNPEITIPPPQPHWGLIPLPPDGQEPQPHPDQPPARTSTASVIPPLWEDRKHRFIPGRYHTSFTTTSTNSSPPPDAPLLDQQDNLILHLIDMRPISANDPRPRRSPTTYHCGHGLPKSWRDAQTLKALNDRRRDAIARITCDAPWTNIERSYLCSLLSPENFPEASIWEIAERFNARFQGDFAESTAFACDELHKGRTIESVRGEYLMYKEDYDRGVVPVVKHQGADKTGVVRVGNVKQKTAREAVKEGFEVGRKFKVFTVGEWREMRRGEEEVEKKLKAEEEEKEGEGDGGFESLDEELLELVGANEVDAEDDDAETSSSLSEESDVDDEDMQSLNSSITTDGVAGSSTSSPAQKRRSTGSEVKFFFHPLQTVTRKRRASEPDRQIRVPQKRRRVSVQSSGGYKWRRDKG</sequence>
<feature type="compositionally biased region" description="Basic and acidic residues" evidence="1">
    <location>
        <begin position="403"/>
        <end position="415"/>
    </location>
</feature>
<keyword evidence="3" id="KW-1185">Reference proteome</keyword>
<gene>
    <name evidence="2" type="ORF">M011DRAFT_164626</name>
</gene>
<evidence type="ECO:0000313" key="3">
    <source>
        <dbReference type="Proteomes" id="UP000799440"/>
    </source>
</evidence>
<feature type="compositionally biased region" description="Polar residues" evidence="1">
    <location>
        <begin position="467"/>
        <end position="487"/>
    </location>
</feature>
<reference evidence="2" key="1">
    <citation type="journal article" date="2020" name="Stud. Mycol.">
        <title>101 Dothideomycetes genomes: a test case for predicting lifestyles and emergence of pathogens.</title>
        <authorList>
            <person name="Haridas S."/>
            <person name="Albert R."/>
            <person name="Binder M."/>
            <person name="Bloem J."/>
            <person name="Labutti K."/>
            <person name="Salamov A."/>
            <person name="Andreopoulos B."/>
            <person name="Baker S."/>
            <person name="Barry K."/>
            <person name="Bills G."/>
            <person name="Bluhm B."/>
            <person name="Cannon C."/>
            <person name="Castanera R."/>
            <person name="Culley D."/>
            <person name="Daum C."/>
            <person name="Ezra D."/>
            <person name="Gonzalez J."/>
            <person name="Henrissat B."/>
            <person name="Kuo A."/>
            <person name="Liang C."/>
            <person name="Lipzen A."/>
            <person name="Lutzoni F."/>
            <person name="Magnuson J."/>
            <person name="Mondo S."/>
            <person name="Nolan M."/>
            <person name="Ohm R."/>
            <person name="Pangilinan J."/>
            <person name="Park H.-J."/>
            <person name="Ramirez L."/>
            <person name="Alfaro M."/>
            <person name="Sun H."/>
            <person name="Tritt A."/>
            <person name="Yoshinaga Y."/>
            <person name="Zwiers L.-H."/>
            <person name="Turgeon B."/>
            <person name="Goodwin S."/>
            <person name="Spatafora J."/>
            <person name="Crous P."/>
            <person name="Grigoriev I."/>
        </authorList>
    </citation>
    <scope>NUCLEOTIDE SEQUENCE</scope>
    <source>
        <strain evidence="2">CBS 119925</strain>
    </source>
</reference>
<feature type="compositionally biased region" description="Polar residues" evidence="1">
    <location>
        <begin position="103"/>
        <end position="118"/>
    </location>
</feature>
<evidence type="ECO:0000256" key="1">
    <source>
        <dbReference type="SAM" id="MobiDB-lite"/>
    </source>
</evidence>
<evidence type="ECO:0000313" key="2">
    <source>
        <dbReference type="EMBL" id="KAF2744703.1"/>
    </source>
</evidence>
<accession>A0A6A6V3T1</accession>
<dbReference type="EMBL" id="MU006587">
    <property type="protein sequence ID" value="KAF2744703.1"/>
    <property type="molecule type" value="Genomic_DNA"/>
</dbReference>
<feature type="compositionally biased region" description="Polar residues" evidence="1">
    <location>
        <begin position="12"/>
        <end position="41"/>
    </location>
</feature>
<protein>
    <submittedName>
        <fullName evidence="2">Uncharacterized protein</fullName>
    </submittedName>
</protein>
<name>A0A6A6V3T1_9PLEO</name>
<feature type="compositionally biased region" description="Pro residues" evidence="1">
    <location>
        <begin position="139"/>
        <end position="166"/>
    </location>
</feature>
<feature type="region of interest" description="Disordered" evidence="1">
    <location>
        <begin position="403"/>
        <end position="544"/>
    </location>
</feature>
<dbReference type="OrthoDB" id="3786150at2759"/>
<organism evidence="2 3">
    <name type="scientific">Sporormia fimetaria CBS 119925</name>
    <dbReference type="NCBI Taxonomy" id="1340428"/>
    <lineage>
        <taxon>Eukaryota</taxon>
        <taxon>Fungi</taxon>
        <taxon>Dikarya</taxon>
        <taxon>Ascomycota</taxon>
        <taxon>Pezizomycotina</taxon>
        <taxon>Dothideomycetes</taxon>
        <taxon>Pleosporomycetidae</taxon>
        <taxon>Pleosporales</taxon>
        <taxon>Sporormiaceae</taxon>
        <taxon>Sporormia</taxon>
    </lineage>
</organism>
<dbReference type="AlphaFoldDB" id="A0A6A6V3T1"/>